<keyword evidence="3" id="KW-1185">Reference proteome</keyword>
<dbReference type="SUPFAM" id="SSF51735">
    <property type="entry name" value="NAD(P)-binding Rossmann-fold domains"/>
    <property type="match status" value="1"/>
</dbReference>
<dbReference type="PANTHER" id="PTHR47129:SF1">
    <property type="entry name" value="NMRA-LIKE DOMAIN-CONTAINING PROTEIN"/>
    <property type="match status" value="1"/>
</dbReference>
<feature type="domain" description="NAD(P)-binding" evidence="1">
    <location>
        <begin position="6"/>
        <end position="173"/>
    </location>
</feature>
<evidence type="ECO:0000313" key="3">
    <source>
        <dbReference type="Proteomes" id="UP001401887"/>
    </source>
</evidence>
<gene>
    <name evidence="2" type="primary">azoB_1</name>
    <name evidence="2" type="ORF">Dcar01_01667</name>
</gene>
<dbReference type="Gene3D" id="3.40.50.720">
    <property type="entry name" value="NAD(P)-binding Rossmann-like Domain"/>
    <property type="match status" value="1"/>
</dbReference>
<reference evidence="2 3" key="1">
    <citation type="submission" date="2024-02" db="EMBL/GenBank/DDBJ databases">
        <title>Deinococcus carri NBRC 110142.</title>
        <authorList>
            <person name="Ichikawa N."/>
            <person name="Katano-Makiyama Y."/>
            <person name="Hidaka K."/>
        </authorList>
    </citation>
    <scope>NUCLEOTIDE SEQUENCE [LARGE SCALE GENOMIC DNA]</scope>
    <source>
        <strain evidence="2 3">NBRC 110142</strain>
    </source>
</reference>
<name>A0ABP9W8U1_9DEIO</name>
<accession>A0ABP9W8U1</accession>
<evidence type="ECO:0000259" key="1">
    <source>
        <dbReference type="Pfam" id="PF13460"/>
    </source>
</evidence>
<sequence>MLMITGASGQLGRLVTTRLQELAVPFVAGTHDPTQVGGHTRHLDFDRPETLQFPGIRTLLLISAGYGEDDVVTARHDRVITAAERDGVEQVVYTSLTGAGDHLSFSLAHRWTERRLQRSRLAWTILRNGLYAELLGSLTLAEDGVVHAPLSEGKLAAVARADLADVAAEVLLRPAEHAGKVYELVGPQAIGGAAVAEARGAEYRPVSLAETRARLDQAGLLPFQPPMLMSIYSSISGGFLAGTGSELARLLGRSPRPVLAHLG</sequence>
<dbReference type="Pfam" id="PF13460">
    <property type="entry name" value="NAD_binding_10"/>
    <property type="match status" value="1"/>
</dbReference>
<dbReference type="InterPro" id="IPR052718">
    <property type="entry name" value="NmrA-type_oxidoreductase"/>
</dbReference>
<dbReference type="RefSeq" id="WP_345463710.1">
    <property type="nucleotide sequence ID" value="NZ_BAABRP010000004.1"/>
</dbReference>
<protein>
    <submittedName>
        <fullName evidence="2">NAD(P)H azoreductase</fullName>
    </submittedName>
</protein>
<proteinExistence type="predicted"/>
<organism evidence="2 3">
    <name type="scientific">Deinococcus carri</name>
    <dbReference type="NCBI Taxonomy" id="1211323"/>
    <lineage>
        <taxon>Bacteria</taxon>
        <taxon>Thermotogati</taxon>
        <taxon>Deinococcota</taxon>
        <taxon>Deinococci</taxon>
        <taxon>Deinococcales</taxon>
        <taxon>Deinococcaceae</taxon>
        <taxon>Deinococcus</taxon>
    </lineage>
</organism>
<evidence type="ECO:0000313" key="2">
    <source>
        <dbReference type="EMBL" id="GAA5512943.1"/>
    </source>
</evidence>
<dbReference type="Gene3D" id="3.90.25.10">
    <property type="entry name" value="UDP-galactose 4-epimerase, domain 1"/>
    <property type="match status" value="1"/>
</dbReference>
<comment type="caution">
    <text evidence="2">The sequence shown here is derived from an EMBL/GenBank/DDBJ whole genome shotgun (WGS) entry which is preliminary data.</text>
</comment>
<dbReference type="PANTHER" id="PTHR47129">
    <property type="entry name" value="QUINONE OXIDOREDUCTASE 2"/>
    <property type="match status" value="1"/>
</dbReference>
<dbReference type="InterPro" id="IPR016040">
    <property type="entry name" value="NAD(P)-bd_dom"/>
</dbReference>
<dbReference type="EMBL" id="BAABRP010000004">
    <property type="protein sequence ID" value="GAA5512943.1"/>
    <property type="molecule type" value="Genomic_DNA"/>
</dbReference>
<dbReference type="Proteomes" id="UP001401887">
    <property type="component" value="Unassembled WGS sequence"/>
</dbReference>
<dbReference type="InterPro" id="IPR036291">
    <property type="entry name" value="NAD(P)-bd_dom_sf"/>
</dbReference>